<reference evidence="2 3" key="1">
    <citation type="submission" date="2018-11" db="EMBL/GenBank/DDBJ databases">
        <authorList>
            <consortium name="Pathogen Informatics"/>
        </authorList>
    </citation>
    <scope>NUCLEOTIDE SEQUENCE [LARGE SCALE GENOMIC DNA]</scope>
    <source>
        <strain evidence="2 3">Zambia</strain>
    </source>
</reference>
<feature type="non-terminal residue" evidence="2">
    <location>
        <position position="78"/>
    </location>
</feature>
<dbReference type="Pfam" id="PF25526">
    <property type="entry name" value="LIP-1"/>
    <property type="match status" value="1"/>
</dbReference>
<dbReference type="Proteomes" id="UP000277204">
    <property type="component" value="Unassembled WGS sequence"/>
</dbReference>
<evidence type="ECO:0000313" key="2">
    <source>
        <dbReference type="EMBL" id="VDP07448.1"/>
    </source>
</evidence>
<name>A0A183MC58_9TREM</name>
<feature type="domain" description="Liprin-alpha CC2" evidence="1">
    <location>
        <begin position="44"/>
        <end position="78"/>
    </location>
</feature>
<sequence>MSTNIQESRLEKLLTFVGTTLHIQLEISTIFFGRKTRLYDYLVISRLQRELRELEAQREDQEARIATLEQRYLATQRE</sequence>
<protein>
    <recommendedName>
        <fullName evidence="1">Liprin-alpha CC2 domain-containing protein</fullName>
    </recommendedName>
</protein>
<evidence type="ECO:0000313" key="3">
    <source>
        <dbReference type="Proteomes" id="UP000277204"/>
    </source>
</evidence>
<dbReference type="EMBL" id="UZAI01010625">
    <property type="protein sequence ID" value="VDP07448.1"/>
    <property type="molecule type" value="Genomic_DNA"/>
</dbReference>
<accession>A0A183MC58</accession>
<gene>
    <name evidence="2" type="ORF">SMRZ_LOCUS13633</name>
</gene>
<evidence type="ECO:0000259" key="1">
    <source>
        <dbReference type="Pfam" id="PF25526"/>
    </source>
</evidence>
<proteinExistence type="predicted"/>
<keyword evidence="3" id="KW-1185">Reference proteome</keyword>
<organism evidence="2 3">
    <name type="scientific">Schistosoma margrebowiei</name>
    <dbReference type="NCBI Taxonomy" id="48269"/>
    <lineage>
        <taxon>Eukaryota</taxon>
        <taxon>Metazoa</taxon>
        <taxon>Spiralia</taxon>
        <taxon>Lophotrochozoa</taxon>
        <taxon>Platyhelminthes</taxon>
        <taxon>Trematoda</taxon>
        <taxon>Digenea</taxon>
        <taxon>Strigeidida</taxon>
        <taxon>Schistosomatoidea</taxon>
        <taxon>Schistosomatidae</taxon>
        <taxon>Schistosoma</taxon>
    </lineage>
</organism>
<dbReference type="InterPro" id="IPR057892">
    <property type="entry name" value="LIP-1_CC2"/>
</dbReference>
<dbReference type="AlphaFoldDB" id="A0A183MC58"/>